<evidence type="ECO:0000313" key="2">
    <source>
        <dbReference type="Proteomes" id="UP000503278"/>
    </source>
</evidence>
<dbReference type="EMBL" id="CP051682">
    <property type="protein sequence ID" value="QJD96151.1"/>
    <property type="molecule type" value="Genomic_DNA"/>
</dbReference>
<organism evidence="1 2">
    <name type="scientific">Mucilaginibacter robiniae</name>
    <dbReference type="NCBI Taxonomy" id="2728022"/>
    <lineage>
        <taxon>Bacteria</taxon>
        <taxon>Pseudomonadati</taxon>
        <taxon>Bacteroidota</taxon>
        <taxon>Sphingobacteriia</taxon>
        <taxon>Sphingobacteriales</taxon>
        <taxon>Sphingobacteriaceae</taxon>
        <taxon>Mucilaginibacter</taxon>
    </lineage>
</organism>
<evidence type="ECO:0000313" key="1">
    <source>
        <dbReference type="EMBL" id="QJD96151.1"/>
    </source>
</evidence>
<dbReference type="AlphaFoldDB" id="A0A7L5DZD2"/>
<keyword evidence="2" id="KW-1185">Reference proteome</keyword>
<dbReference type="Proteomes" id="UP000503278">
    <property type="component" value="Chromosome"/>
</dbReference>
<gene>
    <name evidence="1" type="ORF">HH214_09840</name>
</gene>
<sequence>METNTVLRSTTEKFNITNRETGIIAELLTRGGSDQENLQKPGILLSIILSSEYGIRTPDVTNNSHRTTDNEPL</sequence>
<name>A0A7L5DZD2_9SPHI</name>
<dbReference type="RefSeq" id="WP_169607275.1">
    <property type="nucleotide sequence ID" value="NZ_CP051682.1"/>
</dbReference>
<protein>
    <submittedName>
        <fullName evidence="1">Uncharacterized protein</fullName>
    </submittedName>
</protein>
<proteinExistence type="predicted"/>
<reference evidence="1 2" key="1">
    <citation type="submission" date="2020-04" db="EMBL/GenBank/DDBJ databases">
        <title>Genome sequencing of novel species.</title>
        <authorList>
            <person name="Heo J."/>
            <person name="Kim S.-J."/>
            <person name="Kim J.-S."/>
            <person name="Hong S.-B."/>
            <person name="Kwon S.-W."/>
        </authorList>
    </citation>
    <scope>NUCLEOTIDE SEQUENCE [LARGE SCALE GENOMIC DNA]</scope>
    <source>
        <strain evidence="1 2">F39-2</strain>
    </source>
</reference>
<accession>A0A7L5DZD2</accession>
<dbReference type="KEGG" id="mrob:HH214_09840"/>